<reference evidence="1 2" key="1">
    <citation type="submission" date="2015-10" db="EMBL/GenBank/DDBJ databases">
        <title>Genome analyses suggest a sexual origin of heterokaryosis in a supposedly ancient asexual fungus.</title>
        <authorList>
            <person name="Ropars J."/>
            <person name="Sedzielewska K."/>
            <person name="Noel J."/>
            <person name="Charron P."/>
            <person name="Farinelli L."/>
            <person name="Marton T."/>
            <person name="Kruger M."/>
            <person name="Pelin A."/>
            <person name="Brachmann A."/>
            <person name="Corradi N."/>
        </authorList>
    </citation>
    <scope>NUCLEOTIDE SEQUENCE [LARGE SCALE GENOMIC DNA]</scope>
    <source>
        <strain evidence="1 2">A4</strain>
    </source>
</reference>
<evidence type="ECO:0000313" key="1">
    <source>
        <dbReference type="EMBL" id="PKY44638.1"/>
    </source>
</evidence>
<gene>
    <name evidence="1" type="ORF">RhiirA4_458988</name>
</gene>
<accession>A0A2I1GDD6</accession>
<name>A0A2I1GDD6_9GLOM</name>
<organism evidence="1 2">
    <name type="scientific">Rhizophagus irregularis</name>
    <dbReference type="NCBI Taxonomy" id="588596"/>
    <lineage>
        <taxon>Eukaryota</taxon>
        <taxon>Fungi</taxon>
        <taxon>Fungi incertae sedis</taxon>
        <taxon>Mucoromycota</taxon>
        <taxon>Glomeromycotina</taxon>
        <taxon>Glomeromycetes</taxon>
        <taxon>Glomerales</taxon>
        <taxon>Glomeraceae</taxon>
        <taxon>Rhizophagus</taxon>
    </lineage>
</organism>
<dbReference type="VEuPathDB" id="FungiDB:RhiirFUN_024302"/>
<evidence type="ECO:0000313" key="2">
    <source>
        <dbReference type="Proteomes" id="UP000234323"/>
    </source>
</evidence>
<proteinExistence type="predicted"/>
<keyword evidence="2" id="KW-1185">Reference proteome</keyword>
<dbReference type="AlphaFoldDB" id="A0A2I1GDD6"/>
<dbReference type="EMBL" id="LLXI01000336">
    <property type="protein sequence ID" value="PKY44638.1"/>
    <property type="molecule type" value="Genomic_DNA"/>
</dbReference>
<protein>
    <submittedName>
        <fullName evidence="1">Uncharacterized protein</fullName>
    </submittedName>
</protein>
<comment type="caution">
    <text evidence="1">The sequence shown here is derived from an EMBL/GenBank/DDBJ whole genome shotgun (WGS) entry which is preliminary data.</text>
</comment>
<sequence length="112" mass="12929">MASIIRIKPKTKSRKVDPSLIKKLEDIIAELQTYDLYKAVRPKEIRPLILNIVNISLELKLVEEAKKWVDILLKNIVEPIMGKLKDDKPEWRKEALLLAGKILPEVNSFSEI</sequence>
<dbReference type="Proteomes" id="UP000234323">
    <property type="component" value="Unassembled WGS sequence"/>
</dbReference>
<dbReference type="VEuPathDB" id="FungiDB:FUN_021935"/>